<evidence type="ECO:0000256" key="4">
    <source>
        <dbReference type="ARBA" id="ARBA00022490"/>
    </source>
</evidence>
<dbReference type="GO" id="GO:0003677">
    <property type="term" value="F:DNA binding"/>
    <property type="evidence" value="ECO:0007669"/>
    <property type="project" value="UniProtKB-KW"/>
</dbReference>
<gene>
    <name evidence="7" type="ORF">C9J12_25795</name>
</gene>
<reference evidence="7 8" key="1">
    <citation type="submission" date="2018-01" db="EMBL/GenBank/DDBJ databases">
        <title>Whole genome sequencing of Histamine producing bacteria.</title>
        <authorList>
            <person name="Butler K."/>
        </authorList>
    </citation>
    <scope>NUCLEOTIDE SEQUENCE [LARGE SCALE GENOMIC DNA]</scope>
    <source>
        <strain evidence="7 8">JCM 12947</strain>
    </source>
</reference>
<name>A0A2T3J7V5_9GAMM</name>
<evidence type="ECO:0000256" key="5">
    <source>
        <dbReference type="ARBA" id="ARBA00022971"/>
    </source>
</evidence>
<dbReference type="OrthoDB" id="5905316at2"/>
<dbReference type="GO" id="GO:0005737">
    <property type="term" value="C:cytoplasm"/>
    <property type="evidence" value="ECO:0007669"/>
    <property type="project" value="UniProtKB-SubCell"/>
</dbReference>
<evidence type="ECO:0000256" key="1">
    <source>
        <dbReference type="ARBA" id="ARBA00004496"/>
    </source>
</evidence>
<keyword evidence="4" id="KW-0963">Cytoplasm</keyword>
<evidence type="ECO:0000256" key="2">
    <source>
        <dbReference type="ARBA" id="ARBA00007183"/>
    </source>
</evidence>
<comment type="similarity">
    <text evidence="2">Belongs to the TraY family.</text>
</comment>
<comment type="caution">
    <text evidence="7">The sequence shown here is derived from an EMBL/GenBank/DDBJ whole genome shotgun (WGS) entry which is preliminary data.</text>
</comment>
<sequence>MTQKKYITVSVFIDEECNALLNASAKSNERAKRKEAGVRIKDHLLRFGGAGWKELASTHKKD</sequence>
<protein>
    <recommendedName>
        <fullName evidence="3">Relaxosome protein TraY</fullName>
    </recommendedName>
</protein>
<dbReference type="Pfam" id="PF05509">
    <property type="entry name" value="TraY"/>
    <property type="match status" value="1"/>
</dbReference>
<accession>A0A2T3J7V5</accession>
<evidence type="ECO:0000313" key="8">
    <source>
        <dbReference type="Proteomes" id="UP000240987"/>
    </source>
</evidence>
<dbReference type="Proteomes" id="UP000240987">
    <property type="component" value="Unassembled WGS sequence"/>
</dbReference>
<organism evidence="7 8">
    <name type="scientific">Photobacterium frigidiphilum</name>
    <dbReference type="NCBI Taxonomy" id="264736"/>
    <lineage>
        <taxon>Bacteria</taxon>
        <taxon>Pseudomonadati</taxon>
        <taxon>Pseudomonadota</taxon>
        <taxon>Gammaproteobacteria</taxon>
        <taxon>Vibrionales</taxon>
        <taxon>Vibrionaceae</taxon>
        <taxon>Photobacterium</taxon>
    </lineage>
</organism>
<keyword evidence="5" id="KW-0184">Conjugation</keyword>
<dbReference type="RefSeq" id="WP_107245401.1">
    <property type="nucleotide sequence ID" value="NZ_PYMJ01000042.1"/>
</dbReference>
<keyword evidence="6" id="KW-0238">DNA-binding</keyword>
<evidence type="ECO:0000313" key="7">
    <source>
        <dbReference type="EMBL" id="PSU44813.1"/>
    </source>
</evidence>
<evidence type="ECO:0000256" key="6">
    <source>
        <dbReference type="ARBA" id="ARBA00023125"/>
    </source>
</evidence>
<keyword evidence="8" id="KW-1185">Reference proteome</keyword>
<evidence type="ECO:0000256" key="3">
    <source>
        <dbReference type="ARBA" id="ARBA00020541"/>
    </source>
</evidence>
<dbReference type="InterPro" id="IPR008876">
    <property type="entry name" value="TraY"/>
</dbReference>
<comment type="subcellular location">
    <subcellularLocation>
        <location evidence="1">Cytoplasm</location>
    </subcellularLocation>
</comment>
<proteinExistence type="inferred from homology"/>
<dbReference type="AlphaFoldDB" id="A0A2T3J7V5"/>
<dbReference type="EMBL" id="PYMJ01000042">
    <property type="protein sequence ID" value="PSU44813.1"/>
    <property type="molecule type" value="Genomic_DNA"/>
</dbReference>